<sequence length="69" mass="7767">MMMKKSSLCRNGRSVIMIMVKMDARIVAVIVYVSARMESTDVKSAIGHQNLMTTCRSSGRDKPHQVFFS</sequence>
<proteinExistence type="predicted"/>
<name>A0A403QQC1_SALET</name>
<reference evidence="1" key="1">
    <citation type="submission" date="2018-09" db="EMBL/GenBank/DDBJ databases">
        <authorList>
            <person name="Ashton P.M."/>
            <person name="Dallman T."/>
            <person name="Nair S."/>
            <person name="De Pinna E."/>
            <person name="Peters T."/>
            <person name="Grant K."/>
        </authorList>
    </citation>
    <scope>NUCLEOTIDE SEQUENCE [LARGE SCALE GENOMIC DNA]</scope>
    <source>
        <strain evidence="1">598938</strain>
    </source>
</reference>
<dbReference type="AlphaFoldDB" id="A0A403QQC1"/>
<comment type="caution">
    <text evidence="1">The sequence shown here is derived from an EMBL/GenBank/DDBJ whole genome shotgun (WGS) entry which is preliminary data.</text>
</comment>
<dbReference type="EMBL" id="RVVJ01000057">
    <property type="protein sequence ID" value="MML56855.1"/>
    <property type="molecule type" value="Genomic_DNA"/>
</dbReference>
<gene>
    <name evidence="1" type="ORF">D7N80_26980</name>
</gene>
<evidence type="ECO:0000313" key="1">
    <source>
        <dbReference type="EMBL" id="MML56855.1"/>
    </source>
</evidence>
<dbReference type="Proteomes" id="UP000885348">
    <property type="component" value="Unassembled WGS sequence"/>
</dbReference>
<protein>
    <submittedName>
        <fullName evidence="1">Uncharacterized protein</fullName>
    </submittedName>
</protein>
<organism evidence="1">
    <name type="scientific">Salmonella enterica I</name>
    <dbReference type="NCBI Taxonomy" id="59201"/>
    <lineage>
        <taxon>Bacteria</taxon>
        <taxon>Pseudomonadati</taxon>
        <taxon>Pseudomonadota</taxon>
        <taxon>Gammaproteobacteria</taxon>
        <taxon>Enterobacterales</taxon>
        <taxon>Enterobacteriaceae</taxon>
        <taxon>Salmonella</taxon>
    </lineage>
</organism>
<accession>A0A403QQC1</accession>